<feature type="domain" description="C-type lectin" evidence="14">
    <location>
        <begin position="1008"/>
        <end position="1119"/>
    </location>
</feature>
<dbReference type="Gene3D" id="3.10.100.10">
    <property type="entry name" value="Mannose-Binding Protein A, subunit A"/>
    <property type="match status" value="8"/>
</dbReference>
<evidence type="ECO:0000256" key="9">
    <source>
        <dbReference type="ARBA" id="ARBA00023136"/>
    </source>
</evidence>
<dbReference type="PROSITE" id="PS51092">
    <property type="entry name" value="FN2_2"/>
    <property type="match status" value="1"/>
</dbReference>
<feature type="domain" description="C-type lectin" evidence="14">
    <location>
        <begin position="873"/>
        <end position="986"/>
    </location>
</feature>
<dbReference type="Pfam" id="PF24562">
    <property type="entry name" value="CysR_MRC2_N"/>
    <property type="match status" value="1"/>
</dbReference>
<accession>R4G961</accession>
<dbReference type="PROSITE" id="PS50041">
    <property type="entry name" value="C_TYPE_LECTIN_2"/>
    <property type="match status" value="8"/>
</dbReference>
<dbReference type="PROSITE" id="PS00615">
    <property type="entry name" value="C_TYPE_LECTIN_1"/>
    <property type="match status" value="4"/>
</dbReference>
<feature type="domain" description="C-type lectin" evidence="14">
    <location>
        <begin position="629"/>
        <end position="700"/>
    </location>
</feature>
<evidence type="ECO:0000256" key="12">
    <source>
        <dbReference type="ARBA" id="ARBA00023180"/>
    </source>
</evidence>
<dbReference type="GO" id="GO:0005576">
    <property type="term" value="C:extracellular region"/>
    <property type="evidence" value="ECO:0007669"/>
    <property type="project" value="UniProtKB-SubCell"/>
</dbReference>
<dbReference type="Ensembl" id="ENSACAT00000029166.2">
    <property type="protein sequence ID" value="ENSACAP00000021746.2"/>
    <property type="gene ID" value="ENSACAG00000038365.1"/>
</dbReference>
<dbReference type="GeneTree" id="ENSGT01050000244842"/>
<reference evidence="16 17" key="1">
    <citation type="submission" date="2009-12" db="EMBL/GenBank/DDBJ databases">
        <title>The Genome Sequence of Anolis carolinensis (Green Anole Lizard).</title>
        <authorList>
            <consortium name="The Genome Sequencing Platform"/>
            <person name="Di Palma F."/>
            <person name="Alfoldi J."/>
            <person name="Heiman D."/>
            <person name="Young S."/>
            <person name="Grabherr M."/>
            <person name="Johnson J."/>
            <person name="Lander E.S."/>
            <person name="Lindblad-Toh K."/>
        </authorList>
    </citation>
    <scope>NUCLEOTIDE SEQUENCE [LARGE SCALE GENOMIC DNA]</scope>
    <source>
        <strain evidence="16 17">JBL SC #1</strain>
    </source>
</reference>
<dbReference type="SMART" id="SM00034">
    <property type="entry name" value="CLECT"/>
    <property type="match status" value="8"/>
</dbReference>
<protein>
    <recommendedName>
        <fullName evidence="18">Mannose receptor C-type 1</fullName>
    </recommendedName>
</protein>
<dbReference type="CDD" id="cd23407">
    <property type="entry name" value="beta-trefoil_Ricin_MRC1"/>
    <property type="match status" value="1"/>
</dbReference>
<keyword evidence="5" id="KW-0812">Transmembrane</keyword>
<feature type="domain" description="C-type lectin" evidence="14">
    <location>
        <begin position="485"/>
        <end position="600"/>
    </location>
</feature>
<keyword evidence="8" id="KW-1133">Transmembrane helix</keyword>
<dbReference type="CDD" id="cd00037">
    <property type="entry name" value="CLECT"/>
    <property type="match status" value="7"/>
</dbReference>
<dbReference type="PRINTS" id="PR01504">
    <property type="entry name" value="PNCREATITSAP"/>
</dbReference>
<keyword evidence="6" id="KW-0732">Signal</keyword>
<evidence type="ECO:0000256" key="4">
    <source>
        <dbReference type="ARBA" id="ARBA00022583"/>
    </source>
</evidence>
<dbReference type="GO" id="GO:0006898">
    <property type="term" value="P:receptor-mediated endocytosis"/>
    <property type="evidence" value="ECO:0000318"/>
    <property type="project" value="GO_Central"/>
</dbReference>
<dbReference type="PANTHER" id="PTHR22803">
    <property type="entry name" value="MANNOSE, PHOSPHOLIPASE, LECTIN RECEPTOR RELATED"/>
    <property type="match status" value="1"/>
</dbReference>
<evidence type="ECO:0000256" key="13">
    <source>
        <dbReference type="PROSITE-ProRule" id="PRU00479"/>
    </source>
</evidence>
<feature type="domain" description="C-type lectin" evidence="14">
    <location>
        <begin position="343"/>
        <end position="460"/>
    </location>
</feature>
<comment type="subcellular location">
    <subcellularLocation>
        <location evidence="1">Membrane</location>
        <topology evidence="1">Single-pass membrane protein</topology>
    </subcellularLocation>
    <subcellularLocation>
        <location evidence="2">Secreted</location>
    </subcellularLocation>
</comment>
<dbReference type="InterPro" id="IPR016186">
    <property type="entry name" value="C-type_lectin-like/link_sf"/>
</dbReference>
<dbReference type="InterPro" id="IPR000772">
    <property type="entry name" value="Ricin_B_lectin"/>
</dbReference>
<keyword evidence="9" id="KW-0472">Membrane</keyword>
<keyword evidence="11" id="KW-0675">Receptor</keyword>
<proteinExistence type="predicted"/>
<evidence type="ECO:0000313" key="17">
    <source>
        <dbReference type="Proteomes" id="UP000001646"/>
    </source>
</evidence>
<dbReference type="Pfam" id="PF00040">
    <property type="entry name" value="fn2"/>
    <property type="match status" value="1"/>
</dbReference>
<sequence>MIHNEYLGHCLQPQISLSIIPMSCNKDNDWQHFKWASEDQIVNMGTKRCLAVTSRTSLAPLTLSPCNKTSELQRWVCKNETLLALRDENLFLQPGSGWKDNVILSQTISTKSVWTVYGTRNGLCSKGYEALFTLEGNSFGAPCVFPFKYLGKWHAKCIRDGDTNAQLWCGTTADVDEDSLTGYCPVDVDQDDSFWTKNHWTGDLYQINPNSALTWHQARKSCQQQNAKLLSIKELHEQTYLIGLTSHLDTDFWIGLNNFDVDSGWEWTGNQPFRYLNWAPGNPSPESEKICGLMQSNSGRWVNNKCDEKFGYICKKDNSSVDVPVIPTDGLKPIKCLDGWVAYAGHCYLLNRNLKTWKNALLYCRKAGGDLISMHNIEEYSFVISQLGYNPTDLLWIGLNDQKTEMYFEWSDGTPVSFTKWQRGEPTHVTNVQEDCVIMSGENGYWSDNFCDEELGYICKSKPLLSVLDEPEPVDPTCPKGWKRHGFYCYFIGETTKTFSEAKTFCEATKGFLTSVEDRYEQAYLTSLIGLRSERYFWIGFSDVEQPGTFNWTNGEKSLFSHWNSEMPGQRPGCVAMRTGTAAGLWDVVDCKEKAAFLCKQWAEGVTPPPVPPVTVPPPCLDGWTPSPTRNVCFKNFNEKYLKKTWFEARDFCREIGGDLASIHNEEERRAVAGYGDDFWIGLNTLDPEKGLAWTDGSPVTMYSCNSLFSFADYLFKTIEDGWIAYKSNEYYFSNITVPAEKAQEICRKHGGRLTVIENDDERRFLWKYVRNTYYNNSYIILKHDDDDDDDDRDSWLDRSPVTYTAWAPDEPNFTNDDENCVVLYSGTGLWNDINCGSLNGFICERHNRSAALPVAPTSPEPLGGCADGWLLFNNKCFQIFGLHEEDRKNWSDARADCKSREGNLATIPSKAVQAFLTVHIRSIPSGPWIGLNAIASWGRFLWTDGSGVYYTNWDKRLPSFSCVYMMEGGIWKNDRCSTKKSYICQRKTDAILSYSGTTISASGYTRYGNSSYSLVSPKMSWDESRKRCKSEKSELASIVDPYVQSFLWLLVLKYNEPAWIGLTSNLTNEKYKWISNRRLVYTNWAAEEPKENIACVYLDLDGHWKTGTCDEKYFSICEQYHGIIPTEFPEAPGVCPGSKEHHSPWISFRAHCYSFYSILESWPQASVRCSHLGGTLTSIEDSAELEFLLDHTKYLRPKHFWIGLFKNVDGEWIWEDKTKVDFVNWKNGPPGVINRTYSIDDYNIVFQEGCIFINGHNGEWLGEDCYYSRKGFICKTPKSKSHIMTVIY</sequence>
<feature type="domain" description="C-type lectin" evidence="14">
    <location>
        <begin position="726"/>
        <end position="845"/>
    </location>
</feature>
<evidence type="ECO:0000259" key="14">
    <source>
        <dbReference type="PROSITE" id="PS50041"/>
    </source>
</evidence>
<feature type="domain" description="C-type lectin" evidence="14">
    <location>
        <begin position="200"/>
        <end position="315"/>
    </location>
</feature>
<feature type="domain" description="C-type lectin" evidence="14">
    <location>
        <begin position="1149"/>
        <end position="1266"/>
    </location>
</feature>
<dbReference type="CDD" id="cd00062">
    <property type="entry name" value="FN2"/>
    <property type="match status" value="1"/>
</dbReference>
<dbReference type="GO" id="GO:0038023">
    <property type="term" value="F:signaling receptor activity"/>
    <property type="evidence" value="ECO:0000318"/>
    <property type="project" value="GO_Central"/>
</dbReference>
<evidence type="ECO:0000256" key="10">
    <source>
        <dbReference type="ARBA" id="ARBA00023157"/>
    </source>
</evidence>
<dbReference type="Pfam" id="PF00059">
    <property type="entry name" value="Lectin_C"/>
    <property type="match status" value="8"/>
</dbReference>
<evidence type="ECO:0000256" key="8">
    <source>
        <dbReference type="ARBA" id="ARBA00022989"/>
    </source>
</evidence>
<keyword evidence="17" id="KW-1185">Reference proteome</keyword>
<name>R4G961_ANOCA</name>
<evidence type="ECO:0000256" key="11">
    <source>
        <dbReference type="ARBA" id="ARBA00023170"/>
    </source>
</evidence>
<dbReference type="InterPro" id="IPR016187">
    <property type="entry name" value="CTDL_fold"/>
</dbReference>
<keyword evidence="4" id="KW-0254">Endocytosis</keyword>
<organism evidence="16 17">
    <name type="scientific">Anolis carolinensis</name>
    <name type="common">Green anole</name>
    <name type="synonym">American chameleon</name>
    <dbReference type="NCBI Taxonomy" id="28377"/>
    <lineage>
        <taxon>Eukaryota</taxon>
        <taxon>Metazoa</taxon>
        <taxon>Chordata</taxon>
        <taxon>Craniata</taxon>
        <taxon>Vertebrata</taxon>
        <taxon>Euteleostomi</taxon>
        <taxon>Lepidosauria</taxon>
        <taxon>Squamata</taxon>
        <taxon>Bifurcata</taxon>
        <taxon>Unidentata</taxon>
        <taxon>Episquamata</taxon>
        <taxon>Toxicofera</taxon>
        <taxon>Iguania</taxon>
        <taxon>Dactyloidae</taxon>
        <taxon>Anolis</taxon>
    </lineage>
</organism>
<dbReference type="Gene3D" id="2.10.10.10">
    <property type="entry name" value="Fibronectin, type II, collagen-binding"/>
    <property type="match status" value="1"/>
</dbReference>
<dbReference type="InterPro" id="IPR036943">
    <property type="entry name" value="FN_type2_sf"/>
</dbReference>
<dbReference type="InterPro" id="IPR050111">
    <property type="entry name" value="C-type_lectin/snaclec_domain"/>
</dbReference>
<evidence type="ECO:0000256" key="3">
    <source>
        <dbReference type="ARBA" id="ARBA00022525"/>
    </source>
</evidence>
<reference evidence="16" key="2">
    <citation type="submission" date="2025-08" db="UniProtKB">
        <authorList>
            <consortium name="Ensembl"/>
        </authorList>
    </citation>
    <scope>IDENTIFICATION</scope>
</reference>
<evidence type="ECO:0000313" key="16">
    <source>
        <dbReference type="Ensembl" id="ENSACAP00000021746.2"/>
    </source>
</evidence>
<keyword evidence="10 13" id="KW-1015">Disulfide bond</keyword>
<dbReference type="HOGENOM" id="CLU_667210_0_0_1"/>
<dbReference type="PRINTS" id="PR00013">
    <property type="entry name" value="FNTYPEII"/>
</dbReference>
<evidence type="ECO:0000256" key="7">
    <source>
        <dbReference type="ARBA" id="ARBA00022737"/>
    </source>
</evidence>
<dbReference type="InterPro" id="IPR001304">
    <property type="entry name" value="C-type_lectin-like"/>
</dbReference>
<dbReference type="eggNOG" id="KOG4297">
    <property type="taxonomic scope" value="Eukaryota"/>
</dbReference>
<evidence type="ECO:0008006" key="18">
    <source>
        <dbReference type="Google" id="ProtNLM"/>
    </source>
</evidence>
<evidence type="ECO:0000256" key="1">
    <source>
        <dbReference type="ARBA" id="ARBA00004167"/>
    </source>
</evidence>
<evidence type="ECO:0000256" key="6">
    <source>
        <dbReference type="ARBA" id="ARBA00022729"/>
    </source>
</evidence>
<dbReference type="Bgee" id="ENSACAG00000028323">
    <property type="expression patterns" value="Expressed in adrenal gland and 3 other cell types or tissues"/>
</dbReference>
<dbReference type="InterPro" id="IPR035992">
    <property type="entry name" value="Ricin_B-like_lectins"/>
</dbReference>
<reference evidence="16" key="3">
    <citation type="submission" date="2025-09" db="UniProtKB">
        <authorList>
            <consortium name="Ensembl"/>
        </authorList>
    </citation>
    <scope>IDENTIFICATION</scope>
</reference>
<dbReference type="SUPFAM" id="SSF50370">
    <property type="entry name" value="Ricin B-like lectins"/>
    <property type="match status" value="1"/>
</dbReference>
<dbReference type="InterPro" id="IPR000562">
    <property type="entry name" value="FN_type2_dom"/>
</dbReference>
<dbReference type="GO" id="GO:0005886">
    <property type="term" value="C:plasma membrane"/>
    <property type="evidence" value="ECO:0000318"/>
    <property type="project" value="GO_Central"/>
</dbReference>
<dbReference type="Proteomes" id="UP000001646">
    <property type="component" value="Chromosome 6"/>
</dbReference>
<dbReference type="InParanoid" id="R4G961"/>
<evidence type="ECO:0000259" key="15">
    <source>
        <dbReference type="PROSITE" id="PS51092"/>
    </source>
</evidence>
<feature type="disulfide bond" evidence="13">
    <location>
        <begin position="157"/>
        <end position="184"/>
    </location>
</feature>
<keyword evidence="12" id="KW-0325">Glycoprotein</keyword>
<feature type="domain" description="Fibronectin type-II" evidence="15">
    <location>
        <begin position="138"/>
        <end position="186"/>
    </location>
</feature>
<keyword evidence="7" id="KW-0677">Repeat</keyword>
<dbReference type="SMART" id="SM00059">
    <property type="entry name" value="FN2"/>
    <property type="match status" value="1"/>
</dbReference>
<dbReference type="Gene3D" id="2.80.10.50">
    <property type="match status" value="1"/>
</dbReference>
<keyword evidence="3" id="KW-0964">Secreted</keyword>
<dbReference type="SUPFAM" id="SSF56436">
    <property type="entry name" value="C-type lectin-like"/>
    <property type="match status" value="8"/>
</dbReference>
<dbReference type="PROSITE" id="PS50231">
    <property type="entry name" value="RICIN_B_LECTIN"/>
    <property type="match status" value="1"/>
</dbReference>
<feature type="disulfide bond" evidence="13">
    <location>
        <begin position="143"/>
        <end position="169"/>
    </location>
</feature>
<evidence type="ECO:0000256" key="5">
    <source>
        <dbReference type="ARBA" id="ARBA00022692"/>
    </source>
</evidence>
<dbReference type="InterPro" id="IPR018378">
    <property type="entry name" value="C-type_lectin_CS"/>
</dbReference>
<evidence type="ECO:0000256" key="2">
    <source>
        <dbReference type="ARBA" id="ARBA00004613"/>
    </source>
</evidence>